<accession>A0A2G8K4M4</accession>
<proteinExistence type="predicted"/>
<comment type="caution">
    <text evidence="1">The sequence shown here is derived from an EMBL/GenBank/DDBJ whole genome shotgun (WGS) entry which is preliminary data.</text>
</comment>
<evidence type="ECO:0000313" key="2">
    <source>
        <dbReference type="Proteomes" id="UP000230750"/>
    </source>
</evidence>
<organism evidence="1 2">
    <name type="scientific">Stichopus japonicus</name>
    <name type="common">Sea cucumber</name>
    <dbReference type="NCBI Taxonomy" id="307972"/>
    <lineage>
        <taxon>Eukaryota</taxon>
        <taxon>Metazoa</taxon>
        <taxon>Echinodermata</taxon>
        <taxon>Eleutherozoa</taxon>
        <taxon>Echinozoa</taxon>
        <taxon>Holothuroidea</taxon>
        <taxon>Aspidochirotacea</taxon>
        <taxon>Aspidochirotida</taxon>
        <taxon>Stichopodidae</taxon>
        <taxon>Apostichopus</taxon>
    </lineage>
</organism>
<dbReference type="InterPro" id="IPR015943">
    <property type="entry name" value="WD40/YVTN_repeat-like_dom_sf"/>
</dbReference>
<dbReference type="SUPFAM" id="SSF101898">
    <property type="entry name" value="NHL repeat"/>
    <property type="match status" value="1"/>
</dbReference>
<dbReference type="EMBL" id="MRZV01000889">
    <property type="protein sequence ID" value="PIK42954.1"/>
    <property type="molecule type" value="Genomic_DNA"/>
</dbReference>
<protein>
    <submittedName>
        <fullName evidence="1">Uncharacterized protein</fullName>
    </submittedName>
</protein>
<gene>
    <name evidence="1" type="ORF">BSL78_20197</name>
</gene>
<evidence type="ECO:0000313" key="1">
    <source>
        <dbReference type="EMBL" id="PIK42954.1"/>
    </source>
</evidence>
<dbReference type="AlphaFoldDB" id="A0A2G8K4M4"/>
<keyword evidence="2" id="KW-1185">Reference proteome</keyword>
<name>A0A2G8K4M4_STIJA</name>
<dbReference type="Gene3D" id="2.130.10.10">
    <property type="entry name" value="YVTN repeat-like/Quinoprotein amine dehydrogenase"/>
    <property type="match status" value="1"/>
</dbReference>
<dbReference type="Proteomes" id="UP000230750">
    <property type="component" value="Unassembled WGS sequence"/>
</dbReference>
<sequence>MKAIKESVTIAQHEESAFNIVGIEAKDWSINNIACSGDGNFVITGMTSKLYSHITVVNRKGEEKRQDKISNMGKFFAWRYCCPLSKFNVITACKSDIGIYDVRDGAYSKKNICDVITRWSSDQYVSCVTTDPVKNYIIVGTDSREVFVFTDKMKYSYMFTLPDVIDAPHDISVHRGTLLVCGNLCDRAYAVTMEESES</sequence>
<reference evidence="1 2" key="1">
    <citation type="journal article" date="2017" name="PLoS Biol.">
        <title>The sea cucumber genome provides insights into morphological evolution and visceral regeneration.</title>
        <authorList>
            <person name="Zhang X."/>
            <person name="Sun L."/>
            <person name="Yuan J."/>
            <person name="Sun Y."/>
            <person name="Gao Y."/>
            <person name="Zhang L."/>
            <person name="Li S."/>
            <person name="Dai H."/>
            <person name="Hamel J.F."/>
            <person name="Liu C."/>
            <person name="Yu Y."/>
            <person name="Liu S."/>
            <person name="Lin W."/>
            <person name="Guo K."/>
            <person name="Jin S."/>
            <person name="Xu P."/>
            <person name="Storey K.B."/>
            <person name="Huan P."/>
            <person name="Zhang T."/>
            <person name="Zhou Y."/>
            <person name="Zhang J."/>
            <person name="Lin C."/>
            <person name="Li X."/>
            <person name="Xing L."/>
            <person name="Huo D."/>
            <person name="Sun M."/>
            <person name="Wang L."/>
            <person name="Mercier A."/>
            <person name="Li F."/>
            <person name="Yang H."/>
            <person name="Xiang J."/>
        </authorList>
    </citation>
    <scope>NUCLEOTIDE SEQUENCE [LARGE SCALE GENOMIC DNA]</scope>
    <source>
        <strain evidence="1">Shaxun</strain>
        <tissue evidence="1">Muscle</tissue>
    </source>
</reference>